<evidence type="ECO:0000313" key="3">
    <source>
        <dbReference type="Proteomes" id="UP001596407"/>
    </source>
</evidence>
<dbReference type="GO" id="GO:0016757">
    <property type="term" value="F:glycosyltransferase activity"/>
    <property type="evidence" value="ECO:0007669"/>
    <property type="project" value="UniProtKB-KW"/>
</dbReference>
<keyword evidence="3" id="KW-1185">Reference proteome</keyword>
<dbReference type="Pfam" id="PF00535">
    <property type="entry name" value="Glycos_transf_2"/>
    <property type="match status" value="1"/>
</dbReference>
<sequence>MVTNYEISDSFAEEYRDTEEKQSYPTLSFVIPVNSDPQVEQTVRSILDAGYDNCEIIVAITPTTGETMALLEDLQEETDLLEVYTQEEYRTPGGNRNRGIEEATGDVVVFADSDVTIGPLFPWKVAYLFEYSSVDYLGFSVDLEVQDGEKNLFNWYDKHVRFPVEFYMNYALFCPTLCLAVRDELVEDIQFEPWILSGEDMVFGKLAAYKNYEFGFCDDAVVKHPTRNTFEDIVGVGEKTGRGAYQMYAHLPVDVFETESRLLTAKAYTPRSFEYLSDICDDWDELQTYEKVLIWLVSYIEILARTWGYALQAKDDFKHRVTQ</sequence>
<dbReference type="PANTHER" id="PTHR43685:SF2">
    <property type="entry name" value="GLYCOSYLTRANSFERASE 2-LIKE DOMAIN-CONTAINING PROTEIN"/>
    <property type="match status" value="1"/>
</dbReference>
<dbReference type="GeneID" id="79304700"/>
<proteinExistence type="predicted"/>
<dbReference type="InterPro" id="IPR029044">
    <property type="entry name" value="Nucleotide-diphossugar_trans"/>
</dbReference>
<comment type="caution">
    <text evidence="2">The sequence shown here is derived from an EMBL/GenBank/DDBJ whole genome shotgun (WGS) entry which is preliminary data.</text>
</comment>
<dbReference type="InterPro" id="IPR001173">
    <property type="entry name" value="Glyco_trans_2-like"/>
</dbReference>
<dbReference type="EMBL" id="JBHSZH010000005">
    <property type="protein sequence ID" value="MFC7081946.1"/>
    <property type="molecule type" value="Genomic_DNA"/>
</dbReference>
<dbReference type="SUPFAM" id="SSF53448">
    <property type="entry name" value="Nucleotide-diphospho-sugar transferases"/>
    <property type="match status" value="1"/>
</dbReference>
<evidence type="ECO:0000259" key="1">
    <source>
        <dbReference type="Pfam" id="PF00535"/>
    </source>
</evidence>
<gene>
    <name evidence="2" type="ORF">ACFQJ6_19475</name>
</gene>
<feature type="domain" description="Glycosyltransferase 2-like" evidence="1">
    <location>
        <begin position="30"/>
        <end position="119"/>
    </location>
</feature>
<evidence type="ECO:0000313" key="2">
    <source>
        <dbReference type="EMBL" id="MFC7081946.1"/>
    </source>
</evidence>
<dbReference type="Gene3D" id="3.90.550.10">
    <property type="entry name" value="Spore Coat Polysaccharide Biosynthesis Protein SpsA, Chain A"/>
    <property type="match status" value="1"/>
</dbReference>
<reference evidence="2 3" key="1">
    <citation type="journal article" date="2019" name="Int. J. Syst. Evol. Microbiol.">
        <title>The Global Catalogue of Microorganisms (GCM) 10K type strain sequencing project: providing services to taxonomists for standard genome sequencing and annotation.</title>
        <authorList>
            <consortium name="The Broad Institute Genomics Platform"/>
            <consortium name="The Broad Institute Genome Sequencing Center for Infectious Disease"/>
            <person name="Wu L."/>
            <person name="Ma J."/>
        </authorList>
    </citation>
    <scope>NUCLEOTIDE SEQUENCE [LARGE SCALE GENOMIC DNA]</scope>
    <source>
        <strain evidence="2 3">DT72</strain>
    </source>
</reference>
<dbReference type="InterPro" id="IPR050834">
    <property type="entry name" value="Glycosyltransf_2"/>
</dbReference>
<protein>
    <submittedName>
        <fullName evidence="2">Glycosyltransferase</fullName>
        <ecNumber evidence="2">2.4.-.-</ecNumber>
    </submittedName>
</protein>
<keyword evidence="2" id="KW-0328">Glycosyltransferase</keyword>
<dbReference type="PANTHER" id="PTHR43685">
    <property type="entry name" value="GLYCOSYLTRANSFERASE"/>
    <property type="match status" value="1"/>
</dbReference>
<name>A0ABD5WNA5_9EURY</name>
<dbReference type="AlphaFoldDB" id="A0ABD5WNA5"/>
<accession>A0ABD5WNA5</accession>
<dbReference type="EC" id="2.4.-.-" evidence="2"/>
<dbReference type="CDD" id="cd00761">
    <property type="entry name" value="Glyco_tranf_GTA_type"/>
    <property type="match status" value="1"/>
</dbReference>
<organism evidence="2 3">
    <name type="scientific">Halorussus caseinilyticus</name>
    <dbReference type="NCBI Taxonomy" id="3034025"/>
    <lineage>
        <taxon>Archaea</taxon>
        <taxon>Methanobacteriati</taxon>
        <taxon>Methanobacteriota</taxon>
        <taxon>Stenosarchaea group</taxon>
        <taxon>Halobacteria</taxon>
        <taxon>Halobacteriales</taxon>
        <taxon>Haladaptataceae</taxon>
        <taxon>Halorussus</taxon>
    </lineage>
</organism>
<dbReference type="RefSeq" id="WP_276280087.1">
    <property type="nucleotide sequence ID" value="NZ_CP119809.1"/>
</dbReference>
<dbReference type="Proteomes" id="UP001596407">
    <property type="component" value="Unassembled WGS sequence"/>
</dbReference>
<keyword evidence="2" id="KW-0808">Transferase</keyword>